<keyword evidence="3" id="KW-1185">Reference proteome</keyword>
<dbReference type="Proteomes" id="UP000716446">
    <property type="component" value="Unassembled WGS sequence"/>
</dbReference>
<evidence type="ECO:0000313" key="3">
    <source>
        <dbReference type="Proteomes" id="UP000716446"/>
    </source>
</evidence>
<sequence>MSNDSTTSGAGTPEVPSTPIIPSTPVMPSSPSLVDLTIADEEAIFPLTPEGLSRRQYNLFKRNRKTALRAAIKEQAADEMEDTAEGAGTNPSLPTGYKQGDFCRQARKLIKSTDKHGMLSPGTHKVVKPAVVRYYQYKRCFKVAQQFAERKSNKNGGIRML</sequence>
<protein>
    <submittedName>
        <fullName evidence="2">Uncharacterized protein</fullName>
    </submittedName>
</protein>
<evidence type="ECO:0000256" key="1">
    <source>
        <dbReference type="SAM" id="MobiDB-lite"/>
    </source>
</evidence>
<dbReference type="EMBL" id="CAIJEN010000016">
    <property type="protein sequence ID" value="CAD0095737.1"/>
    <property type="molecule type" value="Genomic_DNA"/>
</dbReference>
<evidence type="ECO:0000313" key="2">
    <source>
        <dbReference type="EMBL" id="CAD0095737.1"/>
    </source>
</evidence>
<feature type="region of interest" description="Disordered" evidence="1">
    <location>
        <begin position="76"/>
        <end position="98"/>
    </location>
</feature>
<name>A0A9N8PHZ1_9PEZI</name>
<feature type="compositionally biased region" description="Polar residues" evidence="1">
    <location>
        <begin position="1"/>
        <end position="10"/>
    </location>
</feature>
<accession>A0A9N8PHZ1</accession>
<organism evidence="2 3">
    <name type="scientific">Aureobasidium vineae</name>
    <dbReference type="NCBI Taxonomy" id="2773715"/>
    <lineage>
        <taxon>Eukaryota</taxon>
        <taxon>Fungi</taxon>
        <taxon>Dikarya</taxon>
        <taxon>Ascomycota</taxon>
        <taxon>Pezizomycotina</taxon>
        <taxon>Dothideomycetes</taxon>
        <taxon>Dothideomycetidae</taxon>
        <taxon>Dothideales</taxon>
        <taxon>Saccotheciaceae</taxon>
        <taxon>Aureobasidium</taxon>
    </lineage>
</organism>
<reference evidence="2" key="1">
    <citation type="submission" date="2020-06" db="EMBL/GenBank/DDBJ databases">
        <authorList>
            <person name="Onetto C."/>
        </authorList>
    </citation>
    <scope>NUCLEOTIDE SEQUENCE</scope>
</reference>
<feature type="region of interest" description="Disordered" evidence="1">
    <location>
        <begin position="1"/>
        <end position="28"/>
    </location>
</feature>
<gene>
    <name evidence="2" type="ORF">AWRI4619_LOCUS8961</name>
</gene>
<comment type="caution">
    <text evidence="2">The sequence shown here is derived from an EMBL/GenBank/DDBJ whole genome shotgun (WGS) entry which is preliminary data.</text>
</comment>
<dbReference type="AlphaFoldDB" id="A0A9N8PHZ1"/>
<proteinExistence type="predicted"/>